<reference evidence="1" key="1">
    <citation type="submission" date="2020-12" db="EMBL/GenBank/DDBJ databases">
        <title>Devosia sp. MSA67 isolated from Mo River.</title>
        <authorList>
            <person name="Ma F."/>
            <person name="Zi Z."/>
        </authorList>
    </citation>
    <scope>NUCLEOTIDE SEQUENCE</scope>
    <source>
        <strain evidence="1">MSA67</strain>
    </source>
</reference>
<sequence length="72" mass="7791">MTGRGGDVDTIADYQEFIAMASDGDIALPAIEDALASARQRLEDAQAANRDFGDWQHLVVQIEALIDDLTKA</sequence>
<evidence type="ECO:0000313" key="1">
    <source>
        <dbReference type="EMBL" id="MBJ3784714.1"/>
    </source>
</evidence>
<proteinExistence type="predicted"/>
<keyword evidence="2" id="KW-1185">Reference proteome</keyword>
<dbReference type="EMBL" id="JAEKMH010000002">
    <property type="protein sequence ID" value="MBJ3784714.1"/>
    <property type="molecule type" value="Genomic_DNA"/>
</dbReference>
<dbReference type="Proteomes" id="UP000602124">
    <property type="component" value="Unassembled WGS sequence"/>
</dbReference>
<accession>A0A934MQU2</accession>
<evidence type="ECO:0000313" key="2">
    <source>
        <dbReference type="Proteomes" id="UP000602124"/>
    </source>
</evidence>
<dbReference type="RefSeq" id="WP_198875950.1">
    <property type="nucleotide sequence ID" value="NZ_JAEKMH010000002.1"/>
</dbReference>
<name>A0A934MQU2_9HYPH</name>
<comment type="caution">
    <text evidence="1">The sequence shown here is derived from an EMBL/GenBank/DDBJ whole genome shotgun (WGS) entry which is preliminary data.</text>
</comment>
<gene>
    <name evidence="1" type="ORF">JEQ47_08290</name>
</gene>
<protein>
    <submittedName>
        <fullName evidence="1">Uncharacterized protein</fullName>
    </submittedName>
</protein>
<dbReference type="AlphaFoldDB" id="A0A934MQU2"/>
<organism evidence="1 2">
    <name type="scientific">Devosia sediminis</name>
    <dbReference type="NCBI Taxonomy" id="2798801"/>
    <lineage>
        <taxon>Bacteria</taxon>
        <taxon>Pseudomonadati</taxon>
        <taxon>Pseudomonadota</taxon>
        <taxon>Alphaproteobacteria</taxon>
        <taxon>Hyphomicrobiales</taxon>
        <taxon>Devosiaceae</taxon>
        <taxon>Devosia</taxon>
    </lineage>
</organism>